<dbReference type="Pfam" id="PF00672">
    <property type="entry name" value="HAMP"/>
    <property type="match status" value="1"/>
</dbReference>
<keyword evidence="6" id="KW-0808">Transferase</keyword>
<dbReference type="SMART" id="SM00388">
    <property type="entry name" value="HisKA"/>
    <property type="match status" value="1"/>
</dbReference>
<dbReference type="EMBL" id="JAOUSF010000004">
    <property type="protein sequence ID" value="MCU9614526.1"/>
    <property type="molecule type" value="Genomic_DNA"/>
</dbReference>
<dbReference type="InterPro" id="IPR036890">
    <property type="entry name" value="HATPase_C_sf"/>
</dbReference>
<dbReference type="Pfam" id="PF02518">
    <property type="entry name" value="HATPase_c"/>
    <property type="match status" value="1"/>
</dbReference>
<evidence type="ECO:0000256" key="1">
    <source>
        <dbReference type="ARBA" id="ARBA00000085"/>
    </source>
</evidence>
<dbReference type="EC" id="2.7.13.3" evidence="3"/>
<keyword evidence="10" id="KW-0067">ATP-binding</keyword>
<dbReference type="InterPro" id="IPR050398">
    <property type="entry name" value="HssS/ArlS-like"/>
</dbReference>
<evidence type="ECO:0000256" key="14">
    <source>
        <dbReference type="SAM" id="Phobius"/>
    </source>
</evidence>
<evidence type="ECO:0000313" key="18">
    <source>
        <dbReference type="Proteomes" id="UP001209318"/>
    </source>
</evidence>
<dbReference type="GO" id="GO:0000155">
    <property type="term" value="F:phosphorelay sensor kinase activity"/>
    <property type="evidence" value="ECO:0007669"/>
    <property type="project" value="InterPro"/>
</dbReference>
<dbReference type="SMART" id="SM00387">
    <property type="entry name" value="HATPase_c"/>
    <property type="match status" value="1"/>
</dbReference>
<dbReference type="Proteomes" id="UP001209318">
    <property type="component" value="Unassembled WGS sequence"/>
</dbReference>
<keyword evidence="5" id="KW-0597">Phosphoprotein</keyword>
<feature type="domain" description="Histidine kinase" evidence="15">
    <location>
        <begin position="253"/>
        <end position="448"/>
    </location>
</feature>
<dbReference type="PANTHER" id="PTHR45528:SF1">
    <property type="entry name" value="SENSOR HISTIDINE KINASE CPXA"/>
    <property type="match status" value="1"/>
</dbReference>
<dbReference type="PANTHER" id="PTHR45528">
    <property type="entry name" value="SENSOR HISTIDINE KINASE CPXA"/>
    <property type="match status" value="1"/>
</dbReference>
<dbReference type="CDD" id="cd00082">
    <property type="entry name" value="HisKA"/>
    <property type="match status" value="1"/>
</dbReference>
<dbReference type="CDD" id="cd06225">
    <property type="entry name" value="HAMP"/>
    <property type="match status" value="1"/>
</dbReference>
<evidence type="ECO:0000256" key="8">
    <source>
        <dbReference type="ARBA" id="ARBA00022741"/>
    </source>
</evidence>
<evidence type="ECO:0000256" key="7">
    <source>
        <dbReference type="ARBA" id="ARBA00022692"/>
    </source>
</evidence>
<keyword evidence="18" id="KW-1185">Reference proteome</keyword>
<evidence type="ECO:0000256" key="6">
    <source>
        <dbReference type="ARBA" id="ARBA00022679"/>
    </source>
</evidence>
<comment type="subcellular location">
    <subcellularLocation>
        <location evidence="2">Cell membrane</location>
        <topology evidence="2">Multi-pass membrane protein</topology>
    </subcellularLocation>
</comment>
<dbReference type="GO" id="GO:0005886">
    <property type="term" value="C:plasma membrane"/>
    <property type="evidence" value="ECO:0007669"/>
    <property type="project" value="UniProtKB-SubCell"/>
</dbReference>
<evidence type="ECO:0000259" key="15">
    <source>
        <dbReference type="PROSITE" id="PS50109"/>
    </source>
</evidence>
<dbReference type="InterPro" id="IPR003661">
    <property type="entry name" value="HisK_dim/P_dom"/>
</dbReference>
<evidence type="ECO:0000256" key="2">
    <source>
        <dbReference type="ARBA" id="ARBA00004651"/>
    </source>
</evidence>
<feature type="transmembrane region" description="Helical" evidence="14">
    <location>
        <begin position="12"/>
        <end position="36"/>
    </location>
</feature>
<evidence type="ECO:0000256" key="4">
    <source>
        <dbReference type="ARBA" id="ARBA00022475"/>
    </source>
</evidence>
<dbReference type="Gene3D" id="6.10.340.10">
    <property type="match status" value="1"/>
</dbReference>
<evidence type="ECO:0000256" key="12">
    <source>
        <dbReference type="ARBA" id="ARBA00023012"/>
    </source>
</evidence>
<dbReference type="Pfam" id="PF00512">
    <property type="entry name" value="HisKA"/>
    <property type="match status" value="1"/>
</dbReference>
<dbReference type="GO" id="GO:0005524">
    <property type="term" value="F:ATP binding"/>
    <property type="evidence" value="ECO:0007669"/>
    <property type="project" value="UniProtKB-KW"/>
</dbReference>
<protein>
    <recommendedName>
        <fullName evidence="3">histidine kinase</fullName>
        <ecNumber evidence="3">2.7.13.3</ecNumber>
    </recommendedName>
</protein>
<keyword evidence="13 14" id="KW-0472">Membrane</keyword>
<evidence type="ECO:0000259" key="16">
    <source>
        <dbReference type="PROSITE" id="PS50885"/>
    </source>
</evidence>
<dbReference type="SMART" id="SM00304">
    <property type="entry name" value="HAMP"/>
    <property type="match status" value="1"/>
</dbReference>
<dbReference type="InterPro" id="IPR036097">
    <property type="entry name" value="HisK_dim/P_sf"/>
</dbReference>
<dbReference type="Gene3D" id="3.30.565.10">
    <property type="entry name" value="Histidine kinase-like ATPase, C-terminal domain"/>
    <property type="match status" value="1"/>
</dbReference>
<comment type="caution">
    <text evidence="17">The sequence shown here is derived from an EMBL/GenBank/DDBJ whole genome shotgun (WGS) entry which is preliminary data.</text>
</comment>
<reference evidence="17" key="1">
    <citation type="submission" date="2022-10" db="EMBL/GenBank/DDBJ databases">
        <title>Description of Fervidibacillus gen. nov. in the family Fervidibacillaceae fam. nov. with two species, Fervidibacillus albus sp. nov., and Fervidibacillus halotolerans sp. nov., isolated from tidal flat sediments.</title>
        <authorList>
            <person name="Kwon K.K."/>
            <person name="Yang S.-H."/>
        </authorList>
    </citation>
    <scope>NUCLEOTIDE SEQUENCE</scope>
    <source>
        <strain evidence="17">JCM 19140</strain>
    </source>
</reference>
<dbReference type="InterPro" id="IPR003594">
    <property type="entry name" value="HATPase_dom"/>
</dbReference>
<keyword evidence="8" id="KW-0547">Nucleotide-binding</keyword>
<evidence type="ECO:0000313" key="17">
    <source>
        <dbReference type="EMBL" id="MCU9614526.1"/>
    </source>
</evidence>
<keyword evidence="12" id="KW-0902">Two-component regulatory system</keyword>
<dbReference type="RefSeq" id="WP_263073818.1">
    <property type="nucleotide sequence ID" value="NZ_JAOUSF010000004.1"/>
</dbReference>
<dbReference type="PROSITE" id="PS50885">
    <property type="entry name" value="HAMP"/>
    <property type="match status" value="1"/>
</dbReference>
<keyword evidence="4" id="KW-1003">Cell membrane</keyword>
<evidence type="ECO:0000256" key="5">
    <source>
        <dbReference type="ARBA" id="ARBA00022553"/>
    </source>
</evidence>
<keyword evidence="9 17" id="KW-0418">Kinase</keyword>
<dbReference type="Gene3D" id="1.10.287.130">
    <property type="match status" value="1"/>
</dbReference>
<dbReference type="SUPFAM" id="SSF47384">
    <property type="entry name" value="Homodimeric domain of signal transducing histidine kinase"/>
    <property type="match status" value="1"/>
</dbReference>
<feature type="domain" description="HAMP" evidence="16">
    <location>
        <begin position="186"/>
        <end position="238"/>
    </location>
</feature>
<evidence type="ECO:0000256" key="10">
    <source>
        <dbReference type="ARBA" id="ARBA00022840"/>
    </source>
</evidence>
<dbReference type="PROSITE" id="PS50109">
    <property type="entry name" value="HIS_KIN"/>
    <property type="match status" value="1"/>
</dbReference>
<feature type="transmembrane region" description="Helical" evidence="14">
    <location>
        <begin position="162"/>
        <end position="185"/>
    </location>
</feature>
<evidence type="ECO:0000256" key="9">
    <source>
        <dbReference type="ARBA" id="ARBA00022777"/>
    </source>
</evidence>
<keyword evidence="11 14" id="KW-1133">Transmembrane helix</keyword>
<comment type="catalytic activity">
    <reaction evidence="1">
        <text>ATP + protein L-histidine = ADP + protein N-phospho-L-histidine.</text>
        <dbReference type="EC" id="2.7.13.3"/>
    </reaction>
</comment>
<evidence type="ECO:0000256" key="13">
    <source>
        <dbReference type="ARBA" id="ARBA00023136"/>
    </source>
</evidence>
<dbReference type="AlphaFoldDB" id="A0AAE3IW72"/>
<keyword evidence="7 14" id="KW-0812">Transmembrane</keyword>
<sequence>MKKFVRSLLAKYMLIIFLAIIILQVSYLIIGTFTIVGSNMHQQDDRKSENDIEEEWHKDAKYVHSATEASVEAFFDEWKRQYPEAGMFWVDGNGNLRLERDVSEKLPSQWNASYTAKFIKSRYNGDPFTVIAFVGDNEDELVVLEIPRSFFDPPIMKISEKYGSLILLGIVSIILLFVIVSFLFFRSIQKRLVQLQDSMELRDVDGLPIEVEITKRDEIGQLENSFNQMVNEIRESRKRELKEEQLRRELIANLSHDLRTPLTKVRAQAYSILQEDLSTEAKQAVKAIEASVEHIDRLIENLMSYTLLVASKYKKEPVNIDIARFVRETIANWYPVFEKEGFEIEVEIEALGEWKLDPIWMGRVLDNLLQNVLRHAKSGKYIAVKTEKHQEYDTILIIDNGPGINNKSEEKGAGIGLSIVDMMVKGMQLHLDIESSGKGTIIRIKRLK</sequence>
<organism evidence="17 18">
    <name type="scientific">Perspicuibacillus lycopersici</name>
    <dbReference type="NCBI Taxonomy" id="1325689"/>
    <lineage>
        <taxon>Bacteria</taxon>
        <taxon>Bacillati</taxon>
        <taxon>Bacillota</taxon>
        <taxon>Bacilli</taxon>
        <taxon>Bacillales</taxon>
        <taxon>Bacillaceae</taxon>
        <taxon>Perspicuibacillus</taxon>
    </lineage>
</organism>
<proteinExistence type="predicted"/>
<evidence type="ECO:0000256" key="11">
    <source>
        <dbReference type="ARBA" id="ARBA00022989"/>
    </source>
</evidence>
<evidence type="ECO:0000256" key="3">
    <source>
        <dbReference type="ARBA" id="ARBA00012438"/>
    </source>
</evidence>
<dbReference type="SUPFAM" id="SSF158472">
    <property type="entry name" value="HAMP domain-like"/>
    <property type="match status" value="1"/>
</dbReference>
<dbReference type="InterPro" id="IPR003660">
    <property type="entry name" value="HAMP_dom"/>
</dbReference>
<name>A0AAE3IW72_9BACI</name>
<dbReference type="SUPFAM" id="SSF55874">
    <property type="entry name" value="ATPase domain of HSP90 chaperone/DNA topoisomerase II/histidine kinase"/>
    <property type="match status" value="1"/>
</dbReference>
<dbReference type="InterPro" id="IPR005467">
    <property type="entry name" value="His_kinase_dom"/>
</dbReference>
<gene>
    <name evidence="17" type="ORF">OEV98_13360</name>
</gene>
<accession>A0AAE3IW72</accession>